<keyword evidence="3" id="KW-1064">Adaptive immunity</keyword>
<dbReference type="GO" id="GO:0002250">
    <property type="term" value="P:adaptive immune response"/>
    <property type="evidence" value="ECO:0007669"/>
    <property type="project" value="UniProtKB-KW"/>
</dbReference>
<dbReference type="Gene3D" id="2.60.40.10">
    <property type="entry name" value="Immunoglobulins"/>
    <property type="match status" value="1"/>
</dbReference>
<reference evidence="7" key="2">
    <citation type="submission" date="2025-08" db="UniProtKB">
        <authorList>
            <consortium name="Ensembl"/>
        </authorList>
    </citation>
    <scope>IDENTIFICATION</scope>
</reference>
<accession>A0A8C8UBC1</accession>
<dbReference type="InterPro" id="IPR050413">
    <property type="entry name" value="TCR_beta_variable"/>
</dbReference>
<dbReference type="AlphaFoldDB" id="A0A8C8UBC1"/>
<evidence type="ECO:0000259" key="6">
    <source>
        <dbReference type="PROSITE" id="PS50835"/>
    </source>
</evidence>
<dbReference type="Ensembl" id="ENSPEMT00000039590.1">
    <property type="protein sequence ID" value="ENSPEMP00000029168.1"/>
    <property type="gene ID" value="ENSPEMG00000025151.1"/>
</dbReference>
<name>A0A8C8UBC1_PERMB</name>
<keyword evidence="8" id="KW-1185">Reference proteome</keyword>
<keyword evidence="4" id="KW-0393">Immunoglobulin domain</keyword>
<sequence>PTERLICFIWRICSANPGVIQSPRHIIKAKGGSSILKCIPISGHDTVSWYQQTLGQELRFFIQHYEKMEGEKGNMPNRFSVQQFSDYRSEMNMSALQLEDSAVYFCASSDAQQCVAVSPLHIK</sequence>
<evidence type="ECO:0000256" key="1">
    <source>
        <dbReference type="ARBA" id="ARBA00022729"/>
    </source>
</evidence>
<dbReference type="PANTHER" id="PTHR23268">
    <property type="entry name" value="T-CELL RECEPTOR BETA CHAIN"/>
    <property type="match status" value="1"/>
</dbReference>
<keyword evidence="1" id="KW-0732">Signal</keyword>
<evidence type="ECO:0000256" key="2">
    <source>
        <dbReference type="ARBA" id="ARBA00022859"/>
    </source>
</evidence>
<dbReference type="GeneTree" id="ENSGT00940000154270"/>
<evidence type="ECO:0000313" key="8">
    <source>
        <dbReference type="Proteomes" id="UP000694547"/>
    </source>
</evidence>
<dbReference type="InterPro" id="IPR013783">
    <property type="entry name" value="Ig-like_fold"/>
</dbReference>
<reference evidence="7" key="3">
    <citation type="submission" date="2025-09" db="UniProtKB">
        <authorList>
            <consortium name="Ensembl"/>
        </authorList>
    </citation>
    <scope>IDENTIFICATION</scope>
</reference>
<evidence type="ECO:0000256" key="5">
    <source>
        <dbReference type="ARBA" id="ARBA00043266"/>
    </source>
</evidence>
<dbReference type="Pfam" id="PF07686">
    <property type="entry name" value="V-set"/>
    <property type="match status" value="1"/>
</dbReference>
<dbReference type="InterPro" id="IPR007110">
    <property type="entry name" value="Ig-like_dom"/>
</dbReference>
<organism evidence="7 8">
    <name type="scientific">Peromyscus maniculatus bairdii</name>
    <name type="common">Prairie deer mouse</name>
    <dbReference type="NCBI Taxonomy" id="230844"/>
    <lineage>
        <taxon>Eukaryota</taxon>
        <taxon>Metazoa</taxon>
        <taxon>Chordata</taxon>
        <taxon>Craniata</taxon>
        <taxon>Vertebrata</taxon>
        <taxon>Euteleostomi</taxon>
        <taxon>Mammalia</taxon>
        <taxon>Eutheria</taxon>
        <taxon>Euarchontoglires</taxon>
        <taxon>Glires</taxon>
        <taxon>Rodentia</taxon>
        <taxon>Myomorpha</taxon>
        <taxon>Muroidea</taxon>
        <taxon>Cricetidae</taxon>
        <taxon>Neotominae</taxon>
        <taxon>Peromyscus</taxon>
    </lineage>
</organism>
<feature type="domain" description="Ig-like" evidence="6">
    <location>
        <begin position="17"/>
        <end position="118"/>
    </location>
</feature>
<keyword evidence="5" id="KW-1279">T cell receptor</keyword>
<dbReference type="InterPro" id="IPR036179">
    <property type="entry name" value="Ig-like_dom_sf"/>
</dbReference>
<dbReference type="Proteomes" id="UP000694547">
    <property type="component" value="Chromosome 3"/>
</dbReference>
<evidence type="ECO:0000256" key="3">
    <source>
        <dbReference type="ARBA" id="ARBA00023130"/>
    </source>
</evidence>
<proteinExistence type="predicted"/>
<dbReference type="PROSITE" id="PS50835">
    <property type="entry name" value="IG_LIKE"/>
    <property type="match status" value="1"/>
</dbReference>
<dbReference type="SMART" id="SM00406">
    <property type="entry name" value="IGv"/>
    <property type="match status" value="1"/>
</dbReference>
<evidence type="ECO:0000256" key="4">
    <source>
        <dbReference type="ARBA" id="ARBA00023319"/>
    </source>
</evidence>
<dbReference type="InterPro" id="IPR003599">
    <property type="entry name" value="Ig_sub"/>
</dbReference>
<dbReference type="SMART" id="SM00409">
    <property type="entry name" value="IG"/>
    <property type="match status" value="1"/>
</dbReference>
<dbReference type="GO" id="GO:0042101">
    <property type="term" value="C:T cell receptor complex"/>
    <property type="evidence" value="ECO:0007669"/>
    <property type="project" value="UniProtKB-KW"/>
</dbReference>
<protein>
    <recommendedName>
        <fullName evidence="6">Ig-like domain-containing protein</fullName>
    </recommendedName>
</protein>
<reference evidence="7 8" key="1">
    <citation type="submission" date="2018-10" db="EMBL/GenBank/DDBJ databases">
        <title>Improved assembly of the deer mouse Peromyscus maniculatus genome.</title>
        <authorList>
            <person name="Lassance J.-M."/>
            <person name="Hoekstra H.E."/>
        </authorList>
    </citation>
    <scope>NUCLEOTIDE SEQUENCE [LARGE SCALE GENOMIC DNA]</scope>
</reference>
<keyword evidence="2" id="KW-0391">Immunity</keyword>
<dbReference type="PANTHER" id="PTHR23268:SF75">
    <property type="entry name" value="T CELL RECEPTOR BETA VARIABLE 13"/>
    <property type="match status" value="1"/>
</dbReference>
<dbReference type="InterPro" id="IPR013106">
    <property type="entry name" value="Ig_V-set"/>
</dbReference>
<evidence type="ECO:0000313" key="7">
    <source>
        <dbReference type="Ensembl" id="ENSPEMP00000029168.1"/>
    </source>
</evidence>
<dbReference type="GO" id="GO:0007166">
    <property type="term" value="P:cell surface receptor signaling pathway"/>
    <property type="evidence" value="ECO:0007669"/>
    <property type="project" value="TreeGrafter"/>
</dbReference>
<dbReference type="SUPFAM" id="SSF48726">
    <property type="entry name" value="Immunoglobulin"/>
    <property type="match status" value="1"/>
</dbReference>